<dbReference type="eggNOG" id="ENOG5033GMR">
    <property type="taxonomic scope" value="Bacteria"/>
</dbReference>
<organism evidence="2 3">
    <name type="scientific">Octadecabacter antarcticus 307</name>
    <dbReference type="NCBI Taxonomy" id="391626"/>
    <lineage>
        <taxon>Bacteria</taxon>
        <taxon>Pseudomonadati</taxon>
        <taxon>Pseudomonadota</taxon>
        <taxon>Alphaproteobacteria</taxon>
        <taxon>Rhodobacterales</taxon>
        <taxon>Roseobacteraceae</taxon>
        <taxon>Octadecabacter</taxon>
    </lineage>
</organism>
<keyword evidence="3" id="KW-1185">Reference proteome</keyword>
<proteinExistence type="predicted"/>
<feature type="region of interest" description="Disordered" evidence="1">
    <location>
        <begin position="1"/>
        <end position="25"/>
    </location>
</feature>
<dbReference type="HOGENOM" id="CLU_150631_0_0_5"/>
<reference evidence="2 3" key="1">
    <citation type="journal article" date="2013" name="PLoS ONE">
        <title>Poles Apart: Arctic and Antarctic Octadecabacter strains Share High Genome Plasticity and a New Type of Xanthorhodopsin.</title>
        <authorList>
            <person name="Vollmers J."/>
            <person name="Voget S."/>
            <person name="Dietrich S."/>
            <person name="Gollnow K."/>
            <person name="Smits M."/>
            <person name="Meyer K."/>
            <person name="Brinkhoff T."/>
            <person name="Simon M."/>
            <person name="Daniel R."/>
        </authorList>
    </citation>
    <scope>NUCLEOTIDE SEQUENCE [LARGE SCALE GENOMIC DNA]</scope>
    <source>
        <strain evidence="2 3">307</strain>
    </source>
</reference>
<dbReference type="KEGG" id="oat:OAN307_c03870"/>
<sequence length="143" mass="15325">MQLIETQQPAADIQTPQTNRGTTYQPKRAEKEHIMFKTATLAFTAIAASASIASASIDNISNFVMEQDRGGQVELGIVTATGDGVVEVYSFHKGVVGALIGSEMVKAGANLDVDVNIPRQETDAIVFLKVNGQVVDTQEINFN</sequence>
<evidence type="ECO:0000256" key="1">
    <source>
        <dbReference type="SAM" id="MobiDB-lite"/>
    </source>
</evidence>
<dbReference type="AlphaFoldDB" id="M9R2Z7"/>
<dbReference type="Proteomes" id="UP000005307">
    <property type="component" value="Chromosome"/>
</dbReference>
<gene>
    <name evidence="2" type="ORF">OAN307_c03870</name>
</gene>
<accession>M9R2Z7</accession>
<dbReference type="EMBL" id="CP003740">
    <property type="protein sequence ID" value="AGI66133.1"/>
    <property type="molecule type" value="Genomic_DNA"/>
</dbReference>
<dbReference type="STRING" id="391626.OAN307_c03870"/>
<evidence type="ECO:0000313" key="3">
    <source>
        <dbReference type="Proteomes" id="UP000005307"/>
    </source>
</evidence>
<protein>
    <submittedName>
        <fullName evidence="2">Uncharacterized protein</fullName>
    </submittedName>
</protein>
<name>M9R2Z7_9RHOB</name>
<evidence type="ECO:0000313" key="2">
    <source>
        <dbReference type="EMBL" id="AGI66133.1"/>
    </source>
</evidence>